<feature type="transmembrane region" description="Helical" evidence="1">
    <location>
        <begin position="230"/>
        <end position="248"/>
    </location>
</feature>
<evidence type="ECO:0008006" key="4">
    <source>
        <dbReference type="Google" id="ProtNLM"/>
    </source>
</evidence>
<feature type="transmembrane region" description="Helical" evidence="1">
    <location>
        <begin position="204"/>
        <end position="224"/>
    </location>
</feature>
<dbReference type="OrthoDB" id="239293at2"/>
<evidence type="ECO:0000256" key="1">
    <source>
        <dbReference type="SAM" id="Phobius"/>
    </source>
</evidence>
<keyword evidence="1" id="KW-0472">Membrane</keyword>
<evidence type="ECO:0000313" key="3">
    <source>
        <dbReference type="Proteomes" id="UP000320496"/>
    </source>
</evidence>
<dbReference type="RefSeq" id="WP_145369853.1">
    <property type="nucleotide sequence ID" value="NZ_CP036275.1"/>
</dbReference>
<dbReference type="EMBL" id="CP036275">
    <property type="protein sequence ID" value="QDU38587.1"/>
    <property type="molecule type" value="Genomic_DNA"/>
</dbReference>
<dbReference type="Proteomes" id="UP000320496">
    <property type="component" value="Chromosome"/>
</dbReference>
<proteinExistence type="predicted"/>
<keyword evidence="1" id="KW-0812">Transmembrane</keyword>
<protein>
    <recommendedName>
        <fullName evidence="4">Vitamin K-dependent gamma-carboxylase</fullName>
    </recommendedName>
</protein>
<organism evidence="2 3">
    <name type="scientific">Maioricimonas rarisocia</name>
    <dbReference type="NCBI Taxonomy" id="2528026"/>
    <lineage>
        <taxon>Bacteria</taxon>
        <taxon>Pseudomonadati</taxon>
        <taxon>Planctomycetota</taxon>
        <taxon>Planctomycetia</taxon>
        <taxon>Planctomycetales</taxon>
        <taxon>Planctomycetaceae</taxon>
        <taxon>Maioricimonas</taxon>
    </lineage>
</organism>
<feature type="transmembrane region" description="Helical" evidence="1">
    <location>
        <begin position="179"/>
        <end position="197"/>
    </location>
</feature>
<dbReference type="AlphaFoldDB" id="A0A517Z7Y1"/>
<sequence>MNDDAPSQFGLRWLGRATALFALLLLWVTWRLWTPQDLFPQIPLLEFACRLPGPFDWGALVFLILGLAGGTLFSVGQRSSRASWLTAAAAFGLLFLGDQHRLQPWAYQFALTGVILGAASRARTAVLLLQLLFASIYVHSALSKLDAAFFQSHGQLLLDGLAGAVGLDTELWPERTRKIVAGTFPVGELLIAAGLLWRRSRRPAVAGAVVMHLLLLATLGPLGLDHEWGVLLWNGYFVIAVPLLFWPVRDNGAGETPEPQPRSAGTVIAALATAGAVLLPLTPSYDHWLSWSLYSSRPAVVMVLVDDESVAKLPAVVRPYVGPPEPLSDWRPVHLDAWSFGELGCPVYPQLRFRLAVAAALADVAGLGGNDMLVRVRTSPDRRSGVRERRELPLPELRARLRDFRLNTASRTTWQQPAAGQND</sequence>
<gene>
    <name evidence="2" type="ORF">Mal4_29160</name>
</gene>
<name>A0A517Z7Y1_9PLAN</name>
<reference evidence="2 3" key="1">
    <citation type="submission" date="2019-02" db="EMBL/GenBank/DDBJ databases">
        <title>Deep-cultivation of Planctomycetes and their phenomic and genomic characterization uncovers novel biology.</title>
        <authorList>
            <person name="Wiegand S."/>
            <person name="Jogler M."/>
            <person name="Boedeker C."/>
            <person name="Pinto D."/>
            <person name="Vollmers J."/>
            <person name="Rivas-Marin E."/>
            <person name="Kohn T."/>
            <person name="Peeters S.H."/>
            <person name="Heuer A."/>
            <person name="Rast P."/>
            <person name="Oberbeckmann S."/>
            <person name="Bunk B."/>
            <person name="Jeske O."/>
            <person name="Meyerdierks A."/>
            <person name="Storesund J.E."/>
            <person name="Kallscheuer N."/>
            <person name="Luecker S."/>
            <person name="Lage O.M."/>
            <person name="Pohl T."/>
            <person name="Merkel B.J."/>
            <person name="Hornburger P."/>
            <person name="Mueller R.-W."/>
            <person name="Bruemmer F."/>
            <person name="Labrenz M."/>
            <person name="Spormann A.M."/>
            <person name="Op den Camp H."/>
            <person name="Overmann J."/>
            <person name="Amann R."/>
            <person name="Jetten M.S.M."/>
            <person name="Mascher T."/>
            <person name="Medema M.H."/>
            <person name="Devos D.P."/>
            <person name="Kaster A.-K."/>
            <person name="Ovreas L."/>
            <person name="Rohde M."/>
            <person name="Galperin M.Y."/>
            <person name="Jogler C."/>
        </authorList>
    </citation>
    <scope>NUCLEOTIDE SEQUENCE [LARGE SCALE GENOMIC DNA]</scope>
    <source>
        <strain evidence="2 3">Mal4</strain>
    </source>
</reference>
<feature type="transmembrane region" description="Helical" evidence="1">
    <location>
        <begin position="13"/>
        <end position="33"/>
    </location>
</feature>
<keyword evidence="3" id="KW-1185">Reference proteome</keyword>
<feature type="transmembrane region" description="Helical" evidence="1">
    <location>
        <begin position="109"/>
        <end position="138"/>
    </location>
</feature>
<accession>A0A517Z7Y1</accession>
<keyword evidence="1" id="KW-1133">Transmembrane helix</keyword>
<evidence type="ECO:0000313" key="2">
    <source>
        <dbReference type="EMBL" id="QDU38587.1"/>
    </source>
</evidence>
<feature type="transmembrane region" description="Helical" evidence="1">
    <location>
        <begin position="54"/>
        <end position="75"/>
    </location>
</feature>
<dbReference type="KEGG" id="mri:Mal4_29160"/>